<name>A0AA39QYS1_9LECA</name>
<comment type="caution">
    <text evidence="2">The sequence shown here is derived from an EMBL/GenBank/DDBJ whole genome shotgun (WGS) entry which is preliminary data.</text>
</comment>
<dbReference type="Pfam" id="PF26639">
    <property type="entry name" value="Het-6_barrel"/>
    <property type="match status" value="1"/>
</dbReference>
<dbReference type="PANTHER" id="PTHR24148:SF73">
    <property type="entry name" value="HET DOMAIN PROTEIN (AFU_ORTHOLOGUE AFUA_8G01020)"/>
    <property type="match status" value="1"/>
</dbReference>
<sequence length="648" mass="73655">MELSQGLPIRQKSKFTQATDPLPARRAVYQQLPVDKSRTRVLVLHSHSSDAAPVSCSLKVVTLDPEPSSAYTALSYVWGDASVTEDINVNGVPFAVTSNLVSALRQIRNSFGEVVLWADAISINQRDVPERNQQIVLMRSIYSKAERVIGWLGPDENGGSQALKTLETLLRTAIRYPDNFEWVRKIPEILMVNGTFTKDGIQYESNHRLEKLLPWLRSPFWTRIWIVQELILPLNLRLMCGEEFTDVPDPDSFYRTVNRLAKLPNGRPESVPLQIRMRIVEGMALLRLIAARRLRHSRRDDVVDRVWEGALGFMSARVQLEFHQTSDPRDHVYGLLGLFDLDIVPDYGEDMTVGDVYLEVARRCLKTEFRDILTLAGTRHSCSGSYCLTHLDSPSWVPDWRLAIPARIRLDRYPKSHAFPSDGGLQMQIIDNKWLGGSAVLWDTVSKTESKVGWELTEWDLAERIDIEKPGDRAYPSGITRFQAMIILWHGGYDGSKASRCDLQPGSELFRSYEVIFFANIAKPWTNKHGLSERPKLVHHVIGGNDLRFRATSIPKDHRESYIARSRQLRYGMRCFHTEKGYIGFGPLTTEVGQLICVLEGHRAPVLLERSDSHYLFFGDCDVVGIMNGEVLEAVKRGEAEMTDIEIR</sequence>
<reference evidence="2" key="1">
    <citation type="submission" date="2023-03" db="EMBL/GenBank/DDBJ databases">
        <title>Complete genome of Cladonia borealis.</title>
        <authorList>
            <person name="Park H."/>
        </authorList>
    </citation>
    <scope>NUCLEOTIDE SEQUENCE</scope>
    <source>
        <strain evidence="2">ANT050790</strain>
    </source>
</reference>
<evidence type="ECO:0000313" key="2">
    <source>
        <dbReference type="EMBL" id="KAK0510590.1"/>
    </source>
</evidence>
<keyword evidence="3" id="KW-1185">Reference proteome</keyword>
<dbReference type="AlphaFoldDB" id="A0AA39QYS1"/>
<dbReference type="PANTHER" id="PTHR24148">
    <property type="entry name" value="ANKYRIN REPEAT DOMAIN-CONTAINING PROTEIN 39 HOMOLOG-RELATED"/>
    <property type="match status" value="1"/>
</dbReference>
<proteinExistence type="predicted"/>
<evidence type="ECO:0000313" key="3">
    <source>
        <dbReference type="Proteomes" id="UP001166286"/>
    </source>
</evidence>
<organism evidence="2 3">
    <name type="scientific">Cladonia borealis</name>
    <dbReference type="NCBI Taxonomy" id="184061"/>
    <lineage>
        <taxon>Eukaryota</taxon>
        <taxon>Fungi</taxon>
        <taxon>Dikarya</taxon>
        <taxon>Ascomycota</taxon>
        <taxon>Pezizomycotina</taxon>
        <taxon>Lecanoromycetes</taxon>
        <taxon>OSLEUM clade</taxon>
        <taxon>Lecanoromycetidae</taxon>
        <taxon>Lecanorales</taxon>
        <taxon>Lecanorineae</taxon>
        <taxon>Cladoniaceae</taxon>
        <taxon>Cladonia</taxon>
    </lineage>
</organism>
<dbReference type="EMBL" id="JAFEKC020000015">
    <property type="protein sequence ID" value="KAK0510590.1"/>
    <property type="molecule type" value="Genomic_DNA"/>
</dbReference>
<dbReference type="Pfam" id="PF06985">
    <property type="entry name" value="HET"/>
    <property type="match status" value="1"/>
</dbReference>
<dbReference type="InterPro" id="IPR052895">
    <property type="entry name" value="HetReg/Transcr_Mod"/>
</dbReference>
<evidence type="ECO:0000259" key="1">
    <source>
        <dbReference type="Pfam" id="PF06985"/>
    </source>
</evidence>
<gene>
    <name evidence="2" type="ORF">JMJ35_007022</name>
</gene>
<feature type="domain" description="Heterokaryon incompatibility" evidence="1">
    <location>
        <begin position="71"/>
        <end position="229"/>
    </location>
</feature>
<dbReference type="Proteomes" id="UP001166286">
    <property type="component" value="Unassembled WGS sequence"/>
</dbReference>
<dbReference type="InterPro" id="IPR010730">
    <property type="entry name" value="HET"/>
</dbReference>
<accession>A0AA39QYS1</accession>
<protein>
    <recommendedName>
        <fullName evidence="1">Heterokaryon incompatibility domain-containing protein</fullName>
    </recommendedName>
</protein>